<evidence type="ECO:0000313" key="1">
    <source>
        <dbReference type="EMBL" id="SFJ14444.1"/>
    </source>
</evidence>
<dbReference type="Pfam" id="PF12389">
    <property type="entry name" value="Peptidase_M73"/>
    <property type="match status" value="1"/>
</dbReference>
<dbReference type="Proteomes" id="UP000198649">
    <property type="component" value="Unassembled WGS sequence"/>
</dbReference>
<name>A0A1I3NYQ8_9ACTN</name>
<keyword evidence="2" id="KW-1185">Reference proteome</keyword>
<dbReference type="AlphaFoldDB" id="A0A1I3NYQ8"/>
<accession>A0A1I3NYQ8</accession>
<dbReference type="OrthoDB" id="3788361at2"/>
<dbReference type="EMBL" id="FOQG01000019">
    <property type="protein sequence ID" value="SFJ14444.1"/>
    <property type="molecule type" value="Genomic_DNA"/>
</dbReference>
<protein>
    <submittedName>
        <fullName evidence="1">Camelysin metallo-endopeptidase</fullName>
    </submittedName>
</protein>
<sequence length="211" mass="21506">MSKHTASSRTARKHSTKILASVVLVAGAASVAGLGTFGAFTSSTAASEAVANGNVKIELTQHADLGTTVAATNMVPGDRVQRSVTLVRNANTEAFGSVKLTTSAGTANLLSSDTTNGLQLTVEQCATPWTKVGTTNELACATTPTTVIASKPVIGTAVDMAAATTTLNAVGAASYLRIQLLLPATADNTFQGLANNLTFTFDATQRAATFK</sequence>
<dbReference type="STRING" id="1005945.SAMN05216561_11933"/>
<reference evidence="1 2" key="1">
    <citation type="submission" date="2016-10" db="EMBL/GenBank/DDBJ databases">
        <authorList>
            <person name="de Groot N.N."/>
        </authorList>
    </citation>
    <scope>NUCLEOTIDE SEQUENCE [LARGE SCALE GENOMIC DNA]</scope>
    <source>
        <strain evidence="1 2">CGMCC 1.11156</strain>
    </source>
</reference>
<organism evidence="1 2">
    <name type="scientific">Nocardioides psychrotolerans</name>
    <dbReference type="NCBI Taxonomy" id="1005945"/>
    <lineage>
        <taxon>Bacteria</taxon>
        <taxon>Bacillati</taxon>
        <taxon>Actinomycetota</taxon>
        <taxon>Actinomycetes</taxon>
        <taxon>Propionibacteriales</taxon>
        <taxon>Nocardioidaceae</taxon>
        <taxon>Nocardioides</taxon>
    </lineage>
</organism>
<proteinExistence type="predicted"/>
<evidence type="ECO:0000313" key="2">
    <source>
        <dbReference type="Proteomes" id="UP000198649"/>
    </source>
</evidence>
<dbReference type="InterPro" id="IPR022121">
    <property type="entry name" value="Peptidase_M73_camelysin"/>
</dbReference>
<dbReference type="RefSeq" id="WP_091116523.1">
    <property type="nucleotide sequence ID" value="NZ_BKAF01000024.1"/>
</dbReference>
<gene>
    <name evidence="1" type="ORF">SAMN05216561_11933</name>
</gene>